<feature type="region of interest" description="Disordered" evidence="1">
    <location>
        <begin position="159"/>
        <end position="190"/>
    </location>
</feature>
<accession>A0A557R102</accession>
<dbReference type="RefSeq" id="WP_144308361.1">
    <property type="nucleotide sequence ID" value="NZ_VMNK01000003.1"/>
</dbReference>
<evidence type="ECO:0000256" key="2">
    <source>
        <dbReference type="SAM" id="SignalP"/>
    </source>
</evidence>
<comment type="caution">
    <text evidence="3">The sequence shown here is derived from an EMBL/GenBank/DDBJ whole genome shotgun (WGS) entry which is preliminary data.</text>
</comment>
<evidence type="ECO:0000313" key="4">
    <source>
        <dbReference type="Proteomes" id="UP000319502"/>
    </source>
</evidence>
<keyword evidence="4" id="KW-1185">Reference proteome</keyword>
<dbReference type="AlphaFoldDB" id="A0A557R102"/>
<keyword evidence="2" id="KW-0732">Signal</keyword>
<dbReference type="Proteomes" id="UP000319502">
    <property type="component" value="Unassembled WGS sequence"/>
</dbReference>
<sequence>MKTTTTLPTPRRFDRPLRALIATGLIAVSLGSTAVQAQAPQLPQIPAFLPTSASVPAGAAMDIDGEWMIDAIGKRIRIEGGRAYAVDPWLHMFVLQVQPGMVVIQNIQRVGDGRYVGDDLPLLGRFEALRDASGALNVTVASVLGAVRYQLQPVSLDHAGGLGGGETPLPGEDEAPVDTDENDFDDDADD</sequence>
<name>A0A557R102_9RHOO</name>
<organism evidence="3 4">
    <name type="scientific">Denitromonas halophila</name>
    <dbReference type="NCBI Taxonomy" id="1629404"/>
    <lineage>
        <taxon>Bacteria</taxon>
        <taxon>Pseudomonadati</taxon>
        <taxon>Pseudomonadota</taxon>
        <taxon>Betaproteobacteria</taxon>
        <taxon>Rhodocyclales</taxon>
        <taxon>Zoogloeaceae</taxon>
        <taxon>Denitromonas</taxon>
    </lineage>
</organism>
<dbReference type="OrthoDB" id="7397152at2"/>
<feature type="compositionally biased region" description="Acidic residues" evidence="1">
    <location>
        <begin position="171"/>
        <end position="190"/>
    </location>
</feature>
<feature type="chain" id="PRO_5022003136" evidence="2">
    <location>
        <begin position="38"/>
        <end position="190"/>
    </location>
</feature>
<proteinExistence type="predicted"/>
<dbReference type="EMBL" id="VMNK01000003">
    <property type="protein sequence ID" value="TVO58841.1"/>
    <property type="molecule type" value="Genomic_DNA"/>
</dbReference>
<gene>
    <name evidence="3" type="ORF">FHP91_04040</name>
</gene>
<evidence type="ECO:0000256" key="1">
    <source>
        <dbReference type="SAM" id="MobiDB-lite"/>
    </source>
</evidence>
<evidence type="ECO:0000313" key="3">
    <source>
        <dbReference type="EMBL" id="TVO58841.1"/>
    </source>
</evidence>
<feature type="signal peptide" evidence="2">
    <location>
        <begin position="1"/>
        <end position="37"/>
    </location>
</feature>
<protein>
    <submittedName>
        <fullName evidence="3">Uncharacterized protein</fullName>
    </submittedName>
</protein>
<reference evidence="3 4" key="1">
    <citation type="submission" date="2019-07" db="EMBL/GenBank/DDBJ databases">
        <title>The pathways for chlorine oxyanion respiration interact through the shared metabolite chlorate.</title>
        <authorList>
            <person name="Barnum T.P."/>
            <person name="Cheng Y."/>
            <person name="Hill K.A."/>
            <person name="Lucas L.N."/>
            <person name="Carlson H.K."/>
            <person name="Coates J.D."/>
        </authorList>
    </citation>
    <scope>NUCLEOTIDE SEQUENCE [LARGE SCALE GENOMIC DNA]</scope>
    <source>
        <strain evidence="3 4">SFB-3</strain>
    </source>
</reference>